<dbReference type="Proteomes" id="UP001243330">
    <property type="component" value="Unassembled WGS sequence"/>
</dbReference>
<dbReference type="SMART" id="SM00906">
    <property type="entry name" value="Fungal_trans"/>
    <property type="match status" value="1"/>
</dbReference>
<dbReference type="PROSITE" id="PS50048">
    <property type="entry name" value="ZN2_CY6_FUNGAL_2"/>
    <property type="match status" value="1"/>
</dbReference>
<dbReference type="CDD" id="cd00067">
    <property type="entry name" value="GAL4"/>
    <property type="match status" value="1"/>
</dbReference>
<dbReference type="InterPro" id="IPR036864">
    <property type="entry name" value="Zn2-C6_fun-type_DNA-bd_sf"/>
</dbReference>
<name>A0AAD9AMP8_9PEZI</name>
<dbReference type="SMART" id="SM00066">
    <property type="entry name" value="GAL4"/>
    <property type="match status" value="1"/>
</dbReference>
<feature type="compositionally biased region" description="Polar residues" evidence="3">
    <location>
        <begin position="13"/>
        <end position="29"/>
    </location>
</feature>
<dbReference type="Gene3D" id="4.10.240.10">
    <property type="entry name" value="Zn(2)-C6 fungal-type DNA-binding domain"/>
    <property type="match status" value="1"/>
</dbReference>
<reference evidence="5" key="1">
    <citation type="submission" date="2023-01" db="EMBL/GenBank/DDBJ databases">
        <title>Colletotrichum chrysophilum M932 genome sequence.</title>
        <authorList>
            <person name="Baroncelli R."/>
        </authorList>
    </citation>
    <scope>NUCLEOTIDE SEQUENCE</scope>
    <source>
        <strain evidence="5">M932</strain>
    </source>
</reference>
<dbReference type="PANTHER" id="PTHR46910:SF33">
    <property type="entry name" value="ZN(II)2CYS6 TRANSCRIPTION FACTOR (EUROFUNG)"/>
    <property type="match status" value="1"/>
</dbReference>
<dbReference type="GO" id="GO:0000981">
    <property type="term" value="F:DNA-binding transcription factor activity, RNA polymerase II-specific"/>
    <property type="evidence" value="ECO:0007669"/>
    <property type="project" value="InterPro"/>
</dbReference>
<keyword evidence="2" id="KW-0539">Nucleus</keyword>
<dbReference type="InterPro" id="IPR050987">
    <property type="entry name" value="AtrR-like"/>
</dbReference>
<dbReference type="SUPFAM" id="SSF57701">
    <property type="entry name" value="Zn2/Cys6 DNA-binding domain"/>
    <property type="match status" value="1"/>
</dbReference>
<organism evidence="5 6">
    <name type="scientific">Colletotrichum chrysophilum</name>
    <dbReference type="NCBI Taxonomy" id="1836956"/>
    <lineage>
        <taxon>Eukaryota</taxon>
        <taxon>Fungi</taxon>
        <taxon>Dikarya</taxon>
        <taxon>Ascomycota</taxon>
        <taxon>Pezizomycotina</taxon>
        <taxon>Sordariomycetes</taxon>
        <taxon>Hypocreomycetidae</taxon>
        <taxon>Glomerellales</taxon>
        <taxon>Glomerellaceae</taxon>
        <taxon>Colletotrichum</taxon>
        <taxon>Colletotrichum gloeosporioides species complex</taxon>
    </lineage>
</organism>
<feature type="compositionally biased region" description="Polar residues" evidence="3">
    <location>
        <begin position="711"/>
        <end position="724"/>
    </location>
</feature>
<feature type="compositionally biased region" description="Basic and acidic residues" evidence="3">
    <location>
        <begin position="138"/>
        <end position="148"/>
    </location>
</feature>
<accession>A0AAD9AMP8</accession>
<dbReference type="GO" id="GO:0008270">
    <property type="term" value="F:zinc ion binding"/>
    <property type="evidence" value="ECO:0007669"/>
    <property type="project" value="InterPro"/>
</dbReference>
<dbReference type="EMBL" id="JAQOWY010000105">
    <property type="protein sequence ID" value="KAK1851006.1"/>
    <property type="molecule type" value="Genomic_DNA"/>
</dbReference>
<sequence>MSSSYANPVPTPGDSSSFVDPSSAGTESQQAKRRRINFACNYCRNRKTRCDEQKPSCRACIAAGIECVTTDRRRPGIEVQRRETKRRMSRASTSSLPQPATPAGPYASPQSTRGGEICHSSVDAAIPRHKSSPSVADLSHDESSKDSHSTTTGPTPRTRNSTSVPATHTAPPQEEEEPHNSNGKFQGKLPVVRPSRHSTSVEILADWLDLASRRLGLQHRRGLPPPPSNPPSSRIRALLTSEPCRFPPAGCARLLAARFFDGVNILYPLLNRDRFQKDLDLALESGPVELAETRGVAILAQMYLIWSIGFSAEPLLDPVVDPREYLDYCKTLLGHLVVSNNVENIRAIVLLSLCMHCYDDCAGAWNTLSVGVSMAIAMGLNKPRTCRRKCQNKKPDALDDEERRIFWLAIYAFEKFLSFEMGRLSSIDDEDCYPAHVQELATYTEAETSSKGKAFAVTVDLARILSEIGRKSVIVSRKEDGVTGPALQAVITEKVQTTGEAQLLLTRWGESVPDELRPTSDILIGSRICPFASFISMHYNNALVILSRNSLLISEEAISSGANIIAKGKPWDYMVRNGPSIAANASRKMLRILVETLDSKSNSVYPSLLVALHALVTLSVHVATHPDSRISAMDFHVSNTHLIQTAADTMKEAYSRLRGDALFNGLLHKIDTILQQSTPATTRLAVQPIPPAVPAASTQGSQDNPWAAQGDGTSQTPNTWADNNNHMKEAGPTPDMSAAPIFNQNYIIPGANDFGYDPMGGIPMPGDEWSPSMSDGVGWDWSCFSQLLADQFQPQ</sequence>
<dbReference type="Pfam" id="PF04082">
    <property type="entry name" value="Fungal_trans"/>
    <property type="match status" value="1"/>
</dbReference>
<dbReference type="PROSITE" id="PS00463">
    <property type="entry name" value="ZN2_CY6_FUNGAL_1"/>
    <property type="match status" value="1"/>
</dbReference>
<dbReference type="CDD" id="cd12148">
    <property type="entry name" value="fungal_TF_MHR"/>
    <property type="match status" value="1"/>
</dbReference>
<evidence type="ECO:0000256" key="2">
    <source>
        <dbReference type="ARBA" id="ARBA00023242"/>
    </source>
</evidence>
<feature type="region of interest" description="Disordered" evidence="3">
    <location>
        <begin position="78"/>
        <end position="190"/>
    </location>
</feature>
<comment type="caution">
    <text evidence="5">The sequence shown here is derived from an EMBL/GenBank/DDBJ whole genome shotgun (WGS) entry which is preliminary data.</text>
</comment>
<dbReference type="GO" id="GO:0003677">
    <property type="term" value="F:DNA binding"/>
    <property type="evidence" value="ECO:0007669"/>
    <property type="project" value="InterPro"/>
</dbReference>
<dbReference type="PANTHER" id="PTHR46910">
    <property type="entry name" value="TRANSCRIPTION FACTOR PDR1"/>
    <property type="match status" value="1"/>
</dbReference>
<feature type="region of interest" description="Disordered" evidence="3">
    <location>
        <begin position="1"/>
        <end position="31"/>
    </location>
</feature>
<keyword evidence="6" id="KW-1185">Reference proteome</keyword>
<proteinExistence type="predicted"/>
<protein>
    <submittedName>
        <fullName evidence="5">Fungal specific transcription factor domain-containing protein</fullName>
    </submittedName>
</protein>
<dbReference type="GO" id="GO:0006351">
    <property type="term" value="P:DNA-templated transcription"/>
    <property type="evidence" value="ECO:0007669"/>
    <property type="project" value="InterPro"/>
</dbReference>
<feature type="compositionally biased region" description="Polar residues" evidence="3">
    <location>
        <begin position="149"/>
        <end position="166"/>
    </location>
</feature>
<dbReference type="InterPro" id="IPR001138">
    <property type="entry name" value="Zn2Cys6_DnaBD"/>
</dbReference>
<evidence type="ECO:0000313" key="6">
    <source>
        <dbReference type="Proteomes" id="UP001243330"/>
    </source>
</evidence>
<dbReference type="AlphaFoldDB" id="A0AAD9AMP8"/>
<gene>
    <name evidence="5" type="ORF">CCHR01_06330</name>
</gene>
<keyword evidence="1" id="KW-0479">Metal-binding</keyword>
<evidence type="ECO:0000313" key="5">
    <source>
        <dbReference type="EMBL" id="KAK1851006.1"/>
    </source>
</evidence>
<feature type="domain" description="Zn(2)-C6 fungal-type" evidence="4">
    <location>
        <begin position="39"/>
        <end position="69"/>
    </location>
</feature>
<evidence type="ECO:0000259" key="4">
    <source>
        <dbReference type="PROSITE" id="PS50048"/>
    </source>
</evidence>
<feature type="region of interest" description="Disordered" evidence="3">
    <location>
        <begin position="693"/>
        <end position="724"/>
    </location>
</feature>
<evidence type="ECO:0000256" key="1">
    <source>
        <dbReference type="ARBA" id="ARBA00022723"/>
    </source>
</evidence>
<evidence type="ECO:0000256" key="3">
    <source>
        <dbReference type="SAM" id="MobiDB-lite"/>
    </source>
</evidence>
<dbReference type="Pfam" id="PF00172">
    <property type="entry name" value="Zn_clus"/>
    <property type="match status" value="1"/>
</dbReference>
<dbReference type="InterPro" id="IPR007219">
    <property type="entry name" value="XnlR_reg_dom"/>
</dbReference>